<dbReference type="EMBL" id="JAUSRB010000001">
    <property type="protein sequence ID" value="MDP9860823.1"/>
    <property type="molecule type" value="Genomic_DNA"/>
</dbReference>
<comment type="caution">
    <text evidence="2">The sequence shown here is derived from an EMBL/GenBank/DDBJ whole genome shotgun (WGS) entry which is preliminary data.</text>
</comment>
<dbReference type="RefSeq" id="WP_306856475.1">
    <property type="nucleotide sequence ID" value="NZ_JAUSRB010000001.1"/>
</dbReference>
<dbReference type="Proteomes" id="UP001230426">
    <property type="component" value="Unassembled WGS sequence"/>
</dbReference>
<organism evidence="2 3">
    <name type="scientific">Streptosporangium brasiliense</name>
    <dbReference type="NCBI Taxonomy" id="47480"/>
    <lineage>
        <taxon>Bacteria</taxon>
        <taxon>Bacillati</taxon>
        <taxon>Actinomycetota</taxon>
        <taxon>Actinomycetes</taxon>
        <taxon>Streptosporangiales</taxon>
        <taxon>Streptosporangiaceae</taxon>
        <taxon>Streptosporangium</taxon>
    </lineage>
</organism>
<evidence type="ECO:0008006" key="4">
    <source>
        <dbReference type="Google" id="ProtNLM"/>
    </source>
</evidence>
<feature type="region of interest" description="Disordered" evidence="1">
    <location>
        <begin position="48"/>
        <end position="74"/>
    </location>
</feature>
<reference evidence="2 3" key="1">
    <citation type="submission" date="2023-07" db="EMBL/GenBank/DDBJ databases">
        <title>Sequencing the genomes of 1000 actinobacteria strains.</title>
        <authorList>
            <person name="Klenk H.-P."/>
        </authorList>
    </citation>
    <scope>NUCLEOTIDE SEQUENCE [LARGE SCALE GENOMIC DNA]</scope>
    <source>
        <strain evidence="2 3">DSM 44109</strain>
    </source>
</reference>
<proteinExistence type="predicted"/>
<accession>A0ABT9QV03</accession>
<keyword evidence="3" id="KW-1185">Reference proteome</keyword>
<gene>
    <name evidence="2" type="ORF">J2S55_000082</name>
</gene>
<evidence type="ECO:0000313" key="2">
    <source>
        <dbReference type="EMBL" id="MDP9860823.1"/>
    </source>
</evidence>
<name>A0ABT9QV03_9ACTN</name>
<evidence type="ECO:0000256" key="1">
    <source>
        <dbReference type="SAM" id="MobiDB-lite"/>
    </source>
</evidence>
<evidence type="ECO:0000313" key="3">
    <source>
        <dbReference type="Proteomes" id="UP001230426"/>
    </source>
</evidence>
<protein>
    <recommendedName>
        <fullName evidence="4">Integral membrane protein</fullName>
    </recommendedName>
</protein>
<sequence>MLVLGVSWLILAPLCLWLLIRGNGATRLGSVVALAGLEVTTLWVHSTTRTPSTPAAHPPAMTAPAARPPAMTAPAAEPAGRATACAARLPSPEQARPARSQGDLRAVTFRWTAVADECDTATVVLRRDRRDVKVWLHEGPMRHRPAGARRLPVSVADGMASVEVRLAPPLPGKGAFRAIDGRTGRPISLS</sequence>